<dbReference type="Pfam" id="PF00956">
    <property type="entry name" value="NAP"/>
    <property type="match status" value="1"/>
</dbReference>
<evidence type="ECO:0000256" key="1">
    <source>
        <dbReference type="ARBA" id="ARBA00009947"/>
    </source>
</evidence>
<organism evidence="3 4">
    <name type="scientific">Cardiosporidium cionae</name>
    <dbReference type="NCBI Taxonomy" id="476202"/>
    <lineage>
        <taxon>Eukaryota</taxon>
        <taxon>Sar</taxon>
        <taxon>Alveolata</taxon>
        <taxon>Apicomplexa</taxon>
        <taxon>Aconoidasida</taxon>
        <taxon>Nephromycida</taxon>
        <taxon>Cardiosporidium</taxon>
    </lineage>
</organism>
<comment type="similarity">
    <text evidence="1 2">Belongs to the nucleosome assembly protein (NAP) family.</text>
</comment>
<dbReference type="InterPro" id="IPR037231">
    <property type="entry name" value="NAP-like_sf"/>
</dbReference>
<keyword evidence="4" id="KW-1185">Reference proteome</keyword>
<dbReference type="Proteomes" id="UP000823046">
    <property type="component" value="Unassembled WGS sequence"/>
</dbReference>
<dbReference type="Gene3D" id="3.30.1120.90">
    <property type="entry name" value="Nucleosome assembly protein"/>
    <property type="match status" value="1"/>
</dbReference>
<evidence type="ECO:0000313" key="4">
    <source>
        <dbReference type="Proteomes" id="UP000823046"/>
    </source>
</evidence>
<evidence type="ECO:0000313" key="3">
    <source>
        <dbReference type="EMBL" id="KAF8822538.1"/>
    </source>
</evidence>
<dbReference type="InterPro" id="IPR002164">
    <property type="entry name" value="NAP_family"/>
</dbReference>
<accession>A0ABQ7JEW0</accession>
<reference evidence="3 4" key="1">
    <citation type="journal article" date="2020" name="bioRxiv">
        <title>Metabolic contributions of an alphaproteobacterial endosymbiont in the apicomplexan Cardiosporidium cionae.</title>
        <authorList>
            <person name="Hunter E.S."/>
            <person name="Paight C.J."/>
            <person name="Lane C.E."/>
        </authorList>
    </citation>
    <scope>NUCLEOTIDE SEQUENCE [LARGE SCALE GENOMIC DNA]</scope>
    <source>
        <strain evidence="3">ESH_2018</strain>
    </source>
</reference>
<protein>
    <submittedName>
        <fullName evidence="3">Nucleosome assembly protein (Nap) protein</fullName>
    </submittedName>
</protein>
<sequence length="436" mass="49133">MTRSSKKKQQITAQEVTATAAVEEKGAIAVNTEQATGQISVIDSVKPQLDDSLFEKSLVISLHASPTSTAAGSPLTSYSDNASLATDKCSVSFQSAMATPEVNVASPLFVNVNHHQVLSTESATMNEITVTKSPTEDKIELKNNLYTPSPQQKIIAELETLHQEKKKIENIKTVEITEINAKYDRLFGEVYKSRAKILQQHSTSHKENDGDCTLIEKTPSAIPGFWLQSLINHQILGLLIEKKDEIALQYLQDISFQWENEMERRSFTLVFQFAENPFFTPLTLMKTFNLQRDEDFGTDILYSTRSTKLAWKDGMDITVTKIIRKQRNVRTNETRTVTEFRKGRTFFNLFEDSDLPSEDLLEEMDEAEIKRIQVRLASELEAGITIRDTIIPDAISWYLGNLRVALSSSETESDDETAKISSPVNAISKTFWNLFT</sequence>
<dbReference type="SUPFAM" id="SSF143113">
    <property type="entry name" value="NAP-like"/>
    <property type="match status" value="1"/>
</dbReference>
<comment type="caution">
    <text evidence="3">The sequence shown here is derived from an EMBL/GenBank/DDBJ whole genome shotgun (WGS) entry which is preliminary data.</text>
</comment>
<dbReference type="PANTHER" id="PTHR11875">
    <property type="entry name" value="TESTIS-SPECIFIC Y-ENCODED PROTEIN"/>
    <property type="match status" value="1"/>
</dbReference>
<name>A0ABQ7JEW0_9APIC</name>
<dbReference type="EMBL" id="JADAQX010000043">
    <property type="protein sequence ID" value="KAF8822538.1"/>
    <property type="molecule type" value="Genomic_DNA"/>
</dbReference>
<gene>
    <name evidence="3" type="ORF">IE077_000558</name>
</gene>
<proteinExistence type="inferred from homology"/>
<evidence type="ECO:0000256" key="2">
    <source>
        <dbReference type="RuleBase" id="RU003876"/>
    </source>
</evidence>